<protein>
    <submittedName>
        <fullName evidence="2">Uncharacterized protein</fullName>
    </submittedName>
</protein>
<name>A0A2T2ZWK1_9PEZI</name>
<feature type="compositionally biased region" description="Pro residues" evidence="1">
    <location>
        <begin position="108"/>
        <end position="118"/>
    </location>
</feature>
<proteinExistence type="predicted"/>
<sequence>MYQSSPDQWKYIKECNLLHGPTKRDSSNAITTYEPQINSRLSPNPKHNANINNAHFHHNTLLFFPHRYSQQVSVQITSIYSPVYRDTGSAAAAAAAAAGAAATVDDAAPPPAASPPGKPAKSPLRGSAAVPVGEAVLPAFWPAPAAVEVWLHVLVGW</sequence>
<keyword evidence="3" id="KW-1185">Reference proteome</keyword>
<feature type="region of interest" description="Disordered" evidence="1">
    <location>
        <begin position="103"/>
        <end position="125"/>
    </location>
</feature>
<evidence type="ECO:0000313" key="3">
    <source>
        <dbReference type="Proteomes" id="UP000241462"/>
    </source>
</evidence>
<dbReference type="InParanoid" id="A0A2T2ZWK1"/>
<accession>A0A2T2ZWK1</accession>
<reference evidence="2 3" key="1">
    <citation type="journal article" date="2018" name="Mycol. Prog.">
        <title>Coniella lustricola, a new species from submerged detritus.</title>
        <authorList>
            <person name="Raudabaugh D.B."/>
            <person name="Iturriaga T."/>
            <person name="Carver A."/>
            <person name="Mondo S."/>
            <person name="Pangilinan J."/>
            <person name="Lipzen A."/>
            <person name="He G."/>
            <person name="Amirebrahimi M."/>
            <person name="Grigoriev I.V."/>
            <person name="Miller A.N."/>
        </authorList>
    </citation>
    <scope>NUCLEOTIDE SEQUENCE [LARGE SCALE GENOMIC DNA]</scope>
    <source>
        <strain evidence="2 3">B22-T-1</strain>
    </source>
</reference>
<evidence type="ECO:0000256" key="1">
    <source>
        <dbReference type="SAM" id="MobiDB-lite"/>
    </source>
</evidence>
<dbReference type="Proteomes" id="UP000241462">
    <property type="component" value="Unassembled WGS sequence"/>
</dbReference>
<organism evidence="2 3">
    <name type="scientific">Coniella lustricola</name>
    <dbReference type="NCBI Taxonomy" id="2025994"/>
    <lineage>
        <taxon>Eukaryota</taxon>
        <taxon>Fungi</taxon>
        <taxon>Dikarya</taxon>
        <taxon>Ascomycota</taxon>
        <taxon>Pezizomycotina</taxon>
        <taxon>Sordariomycetes</taxon>
        <taxon>Sordariomycetidae</taxon>
        <taxon>Diaporthales</taxon>
        <taxon>Schizoparmaceae</taxon>
        <taxon>Coniella</taxon>
    </lineage>
</organism>
<gene>
    <name evidence="2" type="ORF">BD289DRAFT_443907</name>
</gene>
<dbReference type="AlphaFoldDB" id="A0A2T2ZWK1"/>
<dbReference type="EMBL" id="KZ678605">
    <property type="protein sequence ID" value="PSR78482.1"/>
    <property type="molecule type" value="Genomic_DNA"/>
</dbReference>
<evidence type="ECO:0000313" key="2">
    <source>
        <dbReference type="EMBL" id="PSR78482.1"/>
    </source>
</evidence>